<feature type="compositionally biased region" description="Low complexity" evidence="1">
    <location>
        <begin position="77"/>
        <end position="86"/>
    </location>
</feature>
<sequence length="103" mass="11090">MNKTFTRLKYIFLGLFLLGSAGVLAYHGLWVWPKERCEARGGAWAGKWLKCGTVYSIETLTRRPKGLPPINGEKPEAATASSTSSAKAGAQVEPSAVADKPKP</sequence>
<evidence type="ECO:0000313" key="2">
    <source>
        <dbReference type="EMBL" id="USQ97592.1"/>
    </source>
</evidence>
<feature type="region of interest" description="Disordered" evidence="1">
    <location>
        <begin position="63"/>
        <end position="103"/>
    </location>
</feature>
<keyword evidence="3" id="KW-1185">Reference proteome</keyword>
<accession>A0ABY4ZXN0</accession>
<reference evidence="2 3" key="1">
    <citation type="submission" date="2022-04" db="EMBL/GenBank/DDBJ databases">
        <title>Genome sequence of soybean root-associated Caulobacter segnis RL271.</title>
        <authorList>
            <person name="Longley R."/>
            <person name="Bonito G."/>
            <person name="Trigodet F."/>
            <person name="Crosson S."/>
            <person name="Fiebig A."/>
        </authorList>
    </citation>
    <scope>NUCLEOTIDE SEQUENCE [LARGE SCALE GENOMIC DNA]</scope>
    <source>
        <strain evidence="2 3">RL271</strain>
    </source>
</reference>
<dbReference type="Proteomes" id="UP001057520">
    <property type="component" value="Chromosome"/>
</dbReference>
<proteinExistence type="predicted"/>
<dbReference type="EMBL" id="CP096040">
    <property type="protein sequence ID" value="USQ97592.1"/>
    <property type="molecule type" value="Genomic_DNA"/>
</dbReference>
<organism evidence="2 3">
    <name type="scientific">Caulobacter segnis</name>
    <dbReference type="NCBI Taxonomy" id="88688"/>
    <lineage>
        <taxon>Bacteria</taxon>
        <taxon>Pseudomonadati</taxon>
        <taxon>Pseudomonadota</taxon>
        <taxon>Alphaproteobacteria</taxon>
        <taxon>Caulobacterales</taxon>
        <taxon>Caulobacteraceae</taxon>
        <taxon>Caulobacter</taxon>
    </lineage>
</organism>
<gene>
    <name evidence="2" type="ORF">MZV50_08665</name>
</gene>
<name>A0ABY4ZXN0_9CAUL</name>
<evidence type="ECO:0000313" key="3">
    <source>
        <dbReference type="Proteomes" id="UP001057520"/>
    </source>
</evidence>
<evidence type="ECO:0000256" key="1">
    <source>
        <dbReference type="SAM" id="MobiDB-lite"/>
    </source>
</evidence>
<protein>
    <submittedName>
        <fullName evidence="2">Uncharacterized protein</fullName>
    </submittedName>
</protein>